<gene>
    <name evidence="1" type="ORF">HPB48_021028</name>
</gene>
<dbReference type="Proteomes" id="UP000821853">
    <property type="component" value="Chromosome 3"/>
</dbReference>
<organism evidence="1 2">
    <name type="scientific">Haemaphysalis longicornis</name>
    <name type="common">Bush tick</name>
    <dbReference type="NCBI Taxonomy" id="44386"/>
    <lineage>
        <taxon>Eukaryota</taxon>
        <taxon>Metazoa</taxon>
        <taxon>Ecdysozoa</taxon>
        <taxon>Arthropoda</taxon>
        <taxon>Chelicerata</taxon>
        <taxon>Arachnida</taxon>
        <taxon>Acari</taxon>
        <taxon>Parasitiformes</taxon>
        <taxon>Ixodida</taxon>
        <taxon>Ixodoidea</taxon>
        <taxon>Ixodidae</taxon>
        <taxon>Haemaphysalinae</taxon>
        <taxon>Haemaphysalis</taxon>
    </lineage>
</organism>
<keyword evidence="2" id="KW-1185">Reference proteome</keyword>
<protein>
    <submittedName>
        <fullName evidence="1">Uncharacterized protein</fullName>
    </submittedName>
</protein>
<reference evidence="1 2" key="1">
    <citation type="journal article" date="2020" name="Cell">
        <title>Large-Scale Comparative Analyses of Tick Genomes Elucidate Their Genetic Diversity and Vector Capacities.</title>
        <authorList>
            <consortium name="Tick Genome and Microbiome Consortium (TIGMIC)"/>
            <person name="Jia N."/>
            <person name="Wang J."/>
            <person name="Shi W."/>
            <person name="Du L."/>
            <person name="Sun Y."/>
            <person name="Zhan W."/>
            <person name="Jiang J.F."/>
            <person name="Wang Q."/>
            <person name="Zhang B."/>
            <person name="Ji P."/>
            <person name="Bell-Sakyi L."/>
            <person name="Cui X.M."/>
            <person name="Yuan T.T."/>
            <person name="Jiang B.G."/>
            <person name="Yang W.F."/>
            <person name="Lam T.T."/>
            <person name="Chang Q.C."/>
            <person name="Ding S.J."/>
            <person name="Wang X.J."/>
            <person name="Zhu J.G."/>
            <person name="Ruan X.D."/>
            <person name="Zhao L."/>
            <person name="Wei J.T."/>
            <person name="Ye R.Z."/>
            <person name="Que T.C."/>
            <person name="Du C.H."/>
            <person name="Zhou Y.H."/>
            <person name="Cheng J.X."/>
            <person name="Dai P.F."/>
            <person name="Guo W.B."/>
            <person name="Han X.H."/>
            <person name="Huang E.J."/>
            <person name="Li L.F."/>
            <person name="Wei W."/>
            <person name="Gao Y.C."/>
            <person name="Liu J.Z."/>
            <person name="Shao H.Z."/>
            <person name="Wang X."/>
            <person name="Wang C.C."/>
            <person name="Yang T.C."/>
            <person name="Huo Q.B."/>
            <person name="Li W."/>
            <person name="Chen H.Y."/>
            <person name="Chen S.E."/>
            <person name="Zhou L.G."/>
            <person name="Ni X.B."/>
            <person name="Tian J.H."/>
            <person name="Sheng Y."/>
            <person name="Liu T."/>
            <person name="Pan Y.S."/>
            <person name="Xia L.Y."/>
            <person name="Li J."/>
            <person name="Zhao F."/>
            <person name="Cao W.C."/>
        </authorList>
    </citation>
    <scope>NUCLEOTIDE SEQUENCE [LARGE SCALE GENOMIC DNA]</scope>
    <source>
        <strain evidence="1">HaeL-2018</strain>
    </source>
</reference>
<dbReference type="VEuPathDB" id="VectorBase:HLOH_041439"/>
<sequence>MDVNCQGRATPVTAHHVDLLRHLFLTVDQCDRLKNVRSEFLAKKMWANKQITADSLKFLYRVQQRSKVKPVRFLTRKHLCPPPPQLKKWELTRLRNCFPPVTAALQYLTDQARHTCGLEFTTVGPTVEFMNIMRILFALMDGSNAVYCIHTDDPDSQHLLTHVTKG</sequence>
<proteinExistence type="predicted"/>
<name>A0A9J6G982_HAELO</name>
<accession>A0A9J6G982</accession>
<dbReference type="EMBL" id="JABSTR010000005">
    <property type="protein sequence ID" value="KAH9371755.1"/>
    <property type="molecule type" value="Genomic_DNA"/>
</dbReference>
<comment type="caution">
    <text evidence="1">The sequence shown here is derived from an EMBL/GenBank/DDBJ whole genome shotgun (WGS) entry which is preliminary data.</text>
</comment>
<dbReference type="AlphaFoldDB" id="A0A9J6G982"/>
<evidence type="ECO:0000313" key="2">
    <source>
        <dbReference type="Proteomes" id="UP000821853"/>
    </source>
</evidence>
<dbReference type="OrthoDB" id="6489732at2759"/>
<evidence type="ECO:0000313" key="1">
    <source>
        <dbReference type="EMBL" id="KAH9371755.1"/>
    </source>
</evidence>